<feature type="compositionally biased region" description="Polar residues" evidence="1">
    <location>
        <begin position="87"/>
        <end position="105"/>
    </location>
</feature>
<comment type="caution">
    <text evidence="2">The sequence shown here is derived from an EMBL/GenBank/DDBJ whole genome shotgun (WGS) entry which is preliminary data.</text>
</comment>
<evidence type="ECO:0000313" key="2">
    <source>
        <dbReference type="EMBL" id="KXT16811.1"/>
    </source>
</evidence>
<reference evidence="2 3" key="1">
    <citation type="submission" date="2015-07" db="EMBL/GenBank/DDBJ databases">
        <title>Comparative genomics of the Sigatoka disease complex on banana suggests a link between parallel evolutionary changes in Pseudocercospora fijiensis and Pseudocercospora eumusae and increased virulence on the banana host.</title>
        <authorList>
            <person name="Chang T.-C."/>
            <person name="Salvucci A."/>
            <person name="Crous P.W."/>
            <person name="Stergiopoulos I."/>
        </authorList>
    </citation>
    <scope>NUCLEOTIDE SEQUENCE [LARGE SCALE GENOMIC DNA]</scope>
    <source>
        <strain evidence="2 3">CBS 116634</strain>
    </source>
</reference>
<dbReference type="EMBL" id="LFZO01000029">
    <property type="protein sequence ID" value="KXT16811.1"/>
    <property type="molecule type" value="Genomic_DNA"/>
</dbReference>
<accession>A0A139IPW4</accession>
<sequence length="157" mass="17407">MVFSPPRTSSAPHHSSTTSSSNIIQGILPHQQVHHERLTNTRISVSSVRASRAPHQATDLSGGITIIGSDLLNCPSAAIRCAFPPNATNFTDTPNSPPKRQNFQQHQDRPSTLKTNNPAKLSIQLETSANPTPIHDRIKKQVYRQREAQTDMWWQDG</sequence>
<name>A0A139IPW4_9PEZI</name>
<dbReference type="Proteomes" id="UP000073492">
    <property type="component" value="Unassembled WGS sequence"/>
</dbReference>
<feature type="region of interest" description="Disordered" evidence="1">
    <location>
        <begin position="87"/>
        <end position="116"/>
    </location>
</feature>
<evidence type="ECO:0000256" key="1">
    <source>
        <dbReference type="SAM" id="MobiDB-lite"/>
    </source>
</evidence>
<dbReference type="AlphaFoldDB" id="A0A139IPW4"/>
<evidence type="ECO:0000313" key="3">
    <source>
        <dbReference type="Proteomes" id="UP000073492"/>
    </source>
</evidence>
<organism evidence="2 3">
    <name type="scientific">Pseudocercospora musae</name>
    <dbReference type="NCBI Taxonomy" id="113226"/>
    <lineage>
        <taxon>Eukaryota</taxon>
        <taxon>Fungi</taxon>
        <taxon>Dikarya</taxon>
        <taxon>Ascomycota</taxon>
        <taxon>Pezizomycotina</taxon>
        <taxon>Dothideomycetes</taxon>
        <taxon>Dothideomycetidae</taxon>
        <taxon>Mycosphaerellales</taxon>
        <taxon>Mycosphaerellaceae</taxon>
        <taxon>Pseudocercospora</taxon>
    </lineage>
</organism>
<proteinExistence type="predicted"/>
<keyword evidence="3" id="KW-1185">Reference proteome</keyword>
<feature type="region of interest" description="Disordered" evidence="1">
    <location>
        <begin position="1"/>
        <end position="22"/>
    </location>
</feature>
<protein>
    <submittedName>
        <fullName evidence="2">Uncharacterized protein</fullName>
    </submittedName>
</protein>
<gene>
    <name evidence="2" type="ORF">AC579_6831</name>
</gene>
<feature type="compositionally biased region" description="Low complexity" evidence="1">
    <location>
        <begin position="1"/>
        <end position="21"/>
    </location>
</feature>